<evidence type="ECO:0000313" key="5">
    <source>
        <dbReference type="EMBL" id="KAK7929450.1"/>
    </source>
</evidence>
<feature type="compositionally biased region" description="Polar residues" evidence="2">
    <location>
        <begin position="1020"/>
        <end position="1039"/>
    </location>
</feature>
<dbReference type="SUPFAM" id="SSF160443">
    <property type="entry name" value="SMR domain-like"/>
    <property type="match status" value="1"/>
</dbReference>
<dbReference type="GO" id="GO:0043130">
    <property type="term" value="F:ubiquitin binding"/>
    <property type="evidence" value="ECO:0007669"/>
    <property type="project" value="InterPro"/>
</dbReference>
<keyword evidence="6" id="KW-1185">Reference proteome</keyword>
<comment type="caution">
    <text evidence="5">The sequence shown here is derived from an EMBL/GenBank/DDBJ whole genome shotgun (WGS) entry which is preliminary data.</text>
</comment>
<dbReference type="InterPro" id="IPR056720">
    <property type="entry name" value="DUF7818"/>
</dbReference>
<feature type="domain" description="CUE" evidence="4">
    <location>
        <begin position="15"/>
        <end position="58"/>
    </location>
</feature>
<dbReference type="Gene3D" id="3.40.50.300">
    <property type="entry name" value="P-loop containing nucleotide triphosphate hydrolases"/>
    <property type="match status" value="1"/>
</dbReference>
<evidence type="ECO:0008006" key="7">
    <source>
        <dbReference type="Google" id="ProtNLM"/>
    </source>
</evidence>
<dbReference type="PROSITE" id="PS50828">
    <property type="entry name" value="SMR"/>
    <property type="match status" value="1"/>
</dbReference>
<feature type="region of interest" description="Disordered" evidence="2">
    <location>
        <begin position="582"/>
        <end position="614"/>
    </location>
</feature>
<organism evidence="5 6">
    <name type="scientific">Mugilogobius chulae</name>
    <name type="common">yellowstripe goby</name>
    <dbReference type="NCBI Taxonomy" id="88201"/>
    <lineage>
        <taxon>Eukaryota</taxon>
        <taxon>Metazoa</taxon>
        <taxon>Chordata</taxon>
        <taxon>Craniata</taxon>
        <taxon>Vertebrata</taxon>
        <taxon>Euteleostomi</taxon>
        <taxon>Actinopterygii</taxon>
        <taxon>Neopterygii</taxon>
        <taxon>Teleostei</taxon>
        <taxon>Neoteleostei</taxon>
        <taxon>Acanthomorphata</taxon>
        <taxon>Gobiaria</taxon>
        <taxon>Gobiiformes</taxon>
        <taxon>Gobioidei</taxon>
        <taxon>Gobiidae</taxon>
        <taxon>Gobionellinae</taxon>
        <taxon>Mugilogobius</taxon>
    </lineage>
</organism>
<gene>
    <name evidence="5" type="ORF">WMY93_005845</name>
</gene>
<protein>
    <recommendedName>
        <fullName evidence="7">NEDD4-binding protein 2</fullName>
    </recommendedName>
</protein>
<dbReference type="Gene3D" id="3.30.1370.110">
    <property type="match status" value="1"/>
</dbReference>
<feature type="domain" description="Smr" evidence="3">
    <location>
        <begin position="1428"/>
        <end position="1507"/>
    </location>
</feature>
<evidence type="ECO:0000259" key="4">
    <source>
        <dbReference type="PROSITE" id="PS51140"/>
    </source>
</evidence>
<feature type="compositionally biased region" description="Basic and acidic residues" evidence="2">
    <location>
        <begin position="1199"/>
        <end position="1211"/>
    </location>
</feature>
<dbReference type="InterPro" id="IPR009060">
    <property type="entry name" value="UBA-like_sf"/>
</dbReference>
<evidence type="ECO:0000313" key="6">
    <source>
        <dbReference type="Proteomes" id="UP001460270"/>
    </source>
</evidence>
<feature type="compositionally biased region" description="Basic and acidic residues" evidence="2">
    <location>
        <begin position="1332"/>
        <end position="1341"/>
    </location>
</feature>
<sequence length="1507" mass="169146">MASNFLPGSSSSSPAKEDILRNMQEVFSHLDPEVIYIVLSECDFKAENAMDALLELSVAAADPQPAPPSVSGFERTAEALLNPHDFAELQSQNDQSTHLECSPTSPTCIMTEDLDFLIDQEVQSLSAQGSITGQQVDSETTCLTEDLQFKSMCSGTSTEKSLSLQSLQNSRTSSPLDQLSTFEDLYNVVDERVPTEFAEEKSRLSVDLIMYGHSSGFPTKQKDPNPSEVMVSKATATMDSSASTTWNIEAPAFQPYVQEIQGSAFITPVASEWPRGPRHTIPWHRPNSLAHLKPHPPVPRSWALPPPQPSGQSSRLHLEGKVLVLLRGAPGSGKSTLARALLEQNPNGVILSTDDFFLVNGKYHFDPTVLGEAHSWNHNRAQQAFERGANPIIIDNTNMCGWEMKPYVNQALRYNYKVLFREPDTWWKYKPRELERLDPEVSCPDIVGESREINAEAQTEADVLTRHDYEHFKDIQENADLGDLANIVSGYNENPAITKKHCPDELPVAFSPSIGQRTKRERVCKKSGVDISEPAEESQHANKSDEDILSQQNEGIAEDKTKSFDFEGDWPSTISLEQRLMRKHEKHQDKDNHSEKVTDDDLGAVNPCTKTNEIPKPDLTELQKLFDLIQTGEVPLNTDSLSLSPLSSCSGENDVSFAQISKPENKEKITEALPDCVFVSQAAETSVVGENKMDRNCAADQNITSCGDVLESSDFECLGESDSSHLSDLSGSQERKQRHTRRPGKPCKLALTFTQNCLEASVDCAERSSTAESYDGQSLELKPVCNAFTETNMINMMVDFKSHPSSFTQTESQDFALLWRVNQTSFAASDASISDFKMLCCNPTRFLPEMSCKLASVNLTNQKQVPYSVVHEKGTQVEEKEFGTSKDVTENLVILRRHFKQVTLDILEDLYEKCHQDLEWTTNLLLDSGERFFRDDEIEEKENSCRECAALPNSDMLNTLDCKDLTCSGPDVVVEKIQICTSSAPCQKIDPSNCDTTEPSSSLDNNISISQDKNEKSDLKSLQQVEESTSVLNQSTTMPGETRPCGEGWSGGSLGGPEIVLPVEFEDENSMSEVHRLLQAELEELEREEKNREDEMTRMKDAKPKKQPLVDIKSVELKLPTEVALQLTELFGPVGVDPDTSSPEDYVLQMDLNLAKLLHQKLKESIQERRKQAAISFQLLQESSSQWGKPQKWTVARSNPEHSQKNRDGTSHMDLQLDAGSHLPFMDHWNVSRPHVSLRDIIKEEMALQHNREKVRQTKNDLDKRDGATLLKEDQLFALFPTIDRHFLQDIFRDHNYSLTQTELFLRSLLDEVPVKTVVAPEAPRNTHSRSASKDRDKKPVEPAMLNYQDTEDPEYQDFRAEANLQRRRQLENFAKAAEAYKQGHREIASFYAQQGHLHGQRMREANHRAAVQIFEKVNCSLLPQNILDLHGLHVDEALDHLIEVLEKKTTEFQRGLCRPQLSVITGRGNHSQGGVARIRPAVLGYLTNNHYRFTEPKPGLVLVSLK</sequence>
<dbReference type="PANTHER" id="PTHR46535">
    <property type="entry name" value="NEDD4-BINDING PROTEIN 2"/>
    <property type="match status" value="1"/>
</dbReference>
<dbReference type="CDD" id="cd14365">
    <property type="entry name" value="CUE_N4BP2"/>
    <property type="match status" value="1"/>
</dbReference>
<dbReference type="GO" id="GO:0004519">
    <property type="term" value="F:endonuclease activity"/>
    <property type="evidence" value="ECO:0007669"/>
    <property type="project" value="TreeGrafter"/>
</dbReference>
<dbReference type="Pfam" id="PF01713">
    <property type="entry name" value="Smr"/>
    <property type="match status" value="1"/>
</dbReference>
<dbReference type="InterPro" id="IPR056718">
    <property type="entry name" value="DUF7816"/>
</dbReference>
<dbReference type="SMART" id="SM00463">
    <property type="entry name" value="SMR"/>
    <property type="match status" value="1"/>
</dbReference>
<dbReference type="SUPFAM" id="SSF52540">
    <property type="entry name" value="P-loop containing nucleoside triphosphate hydrolases"/>
    <property type="match status" value="1"/>
</dbReference>
<feature type="region of interest" description="Disordered" evidence="2">
    <location>
        <begin position="1190"/>
        <end position="1212"/>
    </location>
</feature>
<proteinExistence type="predicted"/>
<dbReference type="InterPro" id="IPR041801">
    <property type="entry name" value="N4BP2_CUE"/>
</dbReference>
<dbReference type="Proteomes" id="UP001460270">
    <property type="component" value="Unassembled WGS sequence"/>
</dbReference>
<dbReference type="Pfam" id="PF25126">
    <property type="entry name" value="DUF7818"/>
    <property type="match status" value="1"/>
</dbReference>
<feature type="region of interest" description="Disordered" evidence="2">
    <location>
        <begin position="990"/>
        <end position="1053"/>
    </location>
</feature>
<evidence type="ECO:0000259" key="3">
    <source>
        <dbReference type="PROSITE" id="PS50828"/>
    </source>
</evidence>
<evidence type="ECO:0000256" key="2">
    <source>
        <dbReference type="SAM" id="MobiDB-lite"/>
    </source>
</evidence>
<dbReference type="InterPro" id="IPR013899">
    <property type="entry name" value="DUF1771"/>
</dbReference>
<dbReference type="GO" id="GO:0005634">
    <property type="term" value="C:nucleus"/>
    <property type="evidence" value="ECO:0007669"/>
    <property type="project" value="TreeGrafter"/>
</dbReference>
<dbReference type="InterPro" id="IPR027417">
    <property type="entry name" value="P-loop_NTPase"/>
</dbReference>
<feature type="region of interest" description="Disordered" evidence="2">
    <location>
        <begin position="722"/>
        <end position="743"/>
    </location>
</feature>
<dbReference type="Pfam" id="PF25124">
    <property type="entry name" value="DUF7816"/>
    <property type="match status" value="1"/>
</dbReference>
<name>A0AAW0PID8_9GOBI</name>
<feature type="compositionally biased region" description="Polar residues" evidence="2">
    <location>
        <begin position="993"/>
        <end position="1011"/>
    </location>
</feature>
<feature type="region of interest" description="Disordered" evidence="2">
    <location>
        <begin position="517"/>
        <end position="547"/>
    </location>
</feature>
<dbReference type="InterPro" id="IPR003892">
    <property type="entry name" value="CUE"/>
</dbReference>
<evidence type="ECO:0000256" key="1">
    <source>
        <dbReference type="SAM" id="Coils"/>
    </source>
</evidence>
<keyword evidence="1" id="KW-0175">Coiled coil</keyword>
<feature type="compositionally biased region" description="Basic and acidic residues" evidence="2">
    <location>
        <begin position="586"/>
        <end position="599"/>
    </location>
</feature>
<dbReference type="InterPro" id="IPR036063">
    <property type="entry name" value="Smr_dom_sf"/>
</dbReference>
<dbReference type="EMBL" id="JBBPFD010000004">
    <property type="protein sequence ID" value="KAK7929450.1"/>
    <property type="molecule type" value="Genomic_DNA"/>
</dbReference>
<dbReference type="Gene3D" id="1.10.8.10">
    <property type="entry name" value="DNA helicase RuvA subunit, C-terminal domain"/>
    <property type="match status" value="1"/>
</dbReference>
<feature type="coiled-coil region" evidence="1">
    <location>
        <begin position="1068"/>
        <end position="1102"/>
    </location>
</feature>
<dbReference type="InterPro" id="IPR056719">
    <property type="entry name" value="DUF7817"/>
</dbReference>
<dbReference type="InterPro" id="IPR052772">
    <property type="entry name" value="Endo/PolyKinase_Domain-Protein"/>
</dbReference>
<dbReference type="PANTHER" id="PTHR46535:SF1">
    <property type="entry name" value="NEDD4-BINDING PROTEIN 2"/>
    <property type="match status" value="1"/>
</dbReference>
<dbReference type="Pfam" id="PF08590">
    <property type="entry name" value="DUF1771"/>
    <property type="match status" value="1"/>
</dbReference>
<accession>A0AAW0PID8</accession>
<feature type="region of interest" description="Disordered" evidence="2">
    <location>
        <begin position="1320"/>
        <end position="1342"/>
    </location>
</feature>
<feature type="compositionally biased region" description="Basic and acidic residues" evidence="2">
    <location>
        <begin position="537"/>
        <end position="546"/>
    </location>
</feature>
<dbReference type="Pfam" id="PF13671">
    <property type="entry name" value="AAA_33"/>
    <property type="match status" value="1"/>
</dbReference>
<dbReference type="InterPro" id="IPR002625">
    <property type="entry name" value="Smr_dom"/>
</dbReference>
<feature type="compositionally biased region" description="Low complexity" evidence="2">
    <location>
        <begin position="722"/>
        <end position="732"/>
    </location>
</feature>
<dbReference type="SUPFAM" id="SSF46934">
    <property type="entry name" value="UBA-like"/>
    <property type="match status" value="1"/>
</dbReference>
<reference evidence="6" key="1">
    <citation type="submission" date="2024-04" db="EMBL/GenBank/DDBJ databases">
        <title>Salinicola lusitanus LLJ914,a marine bacterium isolated from the Okinawa Trough.</title>
        <authorList>
            <person name="Li J."/>
        </authorList>
    </citation>
    <scope>NUCLEOTIDE SEQUENCE [LARGE SCALE GENOMIC DNA]</scope>
</reference>
<dbReference type="SMART" id="SM01162">
    <property type="entry name" value="DUF1771"/>
    <property type="match status" value="1"/>
</dbReference>
<dbReference type="Pfam" id="PF25125">
    <property type="entry name" value="DUF7817"/>
    <property type="match status" value="1"/>
</dbReference>
<dbReference type="PROSITE" id="PS51140">
    <property type="entry name" value="CUE"/>
    <property type="match status" value="1"/>
</dbReference>